<evidence type="ECO:0000313" key="9">
    <source>
        <dbReference type="EMBL" id="RXZ48530.1"/>
    </source>
</evidence>
<sequence>MSALLVTNDDGIDSPGLHALAAVAIEEGLEVVVAAPSTQSSGSSASITGAEADGRIHMEPRTIAGLEIPCFAVRAAPALIALIASHGAFGSAPDLVLSGVNRGANIGRAILHSGTVGAALTAGANGARGLAVSLDVGMDPDTCHWAAAAEAARALLRGVLDAPPGTVLNLNVPNAADAGSRPLRAATLAPFGIVQTTAAEHGEGEVRLTVADLTGEQDPRSDAALLVAGHPTLTSITGIGETAPPSGISVE</sequence>
<organism evidence="9 10">
    <name type="scientific">Agromyces fucosus</name>
    <dbReference type="NCBI Taxonomy" id="41985"/>
    <lineage>
        <taxon>Bacteria</taxon>
        <taxon>Bacillati</taxon>
        <taxon>Actinomycetota</taxon>
        <taxon>Actinomycetes</taxon>
        <taxon>Micrococcales</taxon>
        <taxon>Microbacteriaceae</taxon>
        <taxon>Agromyces</taxon>
    </lineage>
</organism>
<evidence type="ECO:0000256" key="4">
    <source>
        <dbReference type="ARBA" id="ARBA00022490"/>
    </source>
</evidence>
<keyword evidence="6" id="KW-0547">Nucleotide-binding</keyword>
<gene>
    <name evidence="9" type="ORF">ESP57_05860</name>
</gene>
<keyword evidence="7" id="KW-0378">Hydrolase</keyword>
<dbReference type="InterPro" id="IPR030048">
    <property type="entry name" value="SurE"/>
</dbReference>
<proteinExistence type="inferred from homology"/>
<keyword evidence="4" id="KW-0963">Cytoplasm</keyword>
<comment type="catalytic activity">
    <reaction evidence="1">
        <text>a ribonucleoside 5'-phosphate + H2O = a ribonucleoside + phosphate</text>
        <dbReference type="Rhea" id="RHEA:12484"/>
        <dbReference type="ChEBI" id="CHEBI:15377"/>
        <dbReference type="ChEBI" id="CHEBI:18254"/>
        <dbReference type="ChEBI" id="CHEBI:43474"/>
        <dbReference type="ChEBI" id="CHEBI:58043"/>
        <dbReference type="EC" id="3.1.3.5"/>
    </reaction>
</comment>
<evidence type="ECO:0000259" key="8">
    <source>
        <dbReference type="Pfam" id="PF01975"/>
    </source>
</evidence>
<dbReference type="Pfam" id="PF01975">
    <property type="entry name" value="SurE"/>
    <property type="match status" value="1"/>
</dbReference>
<dbReference type="EMBL" id="SDPO01000002">
    <property type="protein sequence ID" value="RXZ48530.1"/>
    <property type="molecule type" value="Genomic_DNA"/>
</dbReference>
<dbReference type="PANTHER" id="PTHR30457:SF12">
    <property type="entry name" value="5'_3'-NUCLEOTIDASE SURE"/>
    <property type="match status" value="1"/>
</dbReference>
<dbReference type="GO" id="GO:0004309">
    <property type="term" value="F:exopolyphosphatase activity"/>
    <property type="evidence" value="ECO:0007669"/>
    <property type="project" value="TreeGrafter"/>
</dbReference>
<dbReference type="GO" id="GO:0000166">
    <property type="term" value="F:nucleotide binding"/>
    <property type="evidence" value="ECO:0007669"/>
    <property type="project" value="UniProtKB-KW"/>
</dbReference>
<keyword evidence="10" id="KW-1185">Reference proteome</keyword>
<comment type="similarity">
    <text evidence="2">Belongs to the SurE nucleotidase family.</text>
</comment>
<dbReference type="EC" id="3.1.3.5" evidence="3"/>
<name>A0A4Q2JQK0_9MICO</name>
<dbReference type="PANTHER" id="PTHR30457">
    <property type="entry name" value="5'-NUCLEOTIDASE SURE"/>
    <property type="match status" value="1"/>
</dbReference>
<keyword evidence="5" id="KW-0479">Metal-binding</keyword>
<evidence type="ECO:0000256" key="5">
    <source>
        <dbReference type="ARBA" id="ARBA00022723"/>
    </source>
</evidence>
<dbReference type="SUPFAM" id="SSF64167">
    <property type="entry name" value="SurE-like"/>
    <property type="match status" value="1"/>
</dbReference>
<dbReference type="InterPro" id="IPR002828">
    <property type="entry name" value="SurE-like_Pase/nucleotidase"/>
</dbReference>
<dbReference type="AlphaFoldDB" id="A0A4Q2JQK0"/>
<dbReference type="GO" id="GO:0008253">
    <property type="term" value="F:5'-nucleotidase activity"/>
    <property type="evidence" value="ECO:0007669"/>
    <property type="project" value="UniProtKB-EC"/>
</dbReference>
<evidence type="ECO:0000256" key="3">
    <source>
        <dbReference type="ARBA" id="ARBA00012643"/>
    </source>
</evidence>
<evidence type="ECO:0000313" key="10">
    <source>
        <dbReference type="Proteomes" id="UP000292935"/>
    </source>
</evidence>
<evidence type="ECO:0000256" key="1">
    <source>
        <dbReference type="ARBA" id="ARBA00000815"/>
    </source>
</evidence>
<dbReference type="Gene3D" id="3.40.1210.10">
    <property type="entry name" value="Survival protein SurE-like phosphatase/nucleotidase"/>
    <property type="match status" value="1"/>
</dbReference>
<evidence type="ECO:0000256" key="6">
    <source>
        <dbReference type="ARBA" id="ARBA00022741"/>
    </source>
</evidence>
<dbReference type="GO" id="GO:0046872">
    <property type="term" value="F:metal ion binding"/>
    <property type="evidence" value="ECO:0007669"/>
    <property type="project" value="UniProtKB-KW"/>
</dbReference>
<dbReference type="OrthoDB" id="9780815at2"/>
<dbReference type="RefSeq" id="WP_129230906.1">
    <property type="nucleotide sequence ID" value="NZ_SDPO01000002.1"/>
</dbReference>
<dbReference type="Proteomes" id="UP000292935">
    <property type="component" value="Unassembled WGS sequence"/>
</dbReference>
<evidence type="ECO:0000256" key="2">
    <source>
        <dbReference type="ARBA" id="ARBA00011062"/>
    </source>
</evidence>
<protein>
    <recommendedName>
        <fullName evidence="3">5'-nucleotidase</fullName>
        <ecNumber evidence="3">3.1.3.5</ecNumber>
    </recommendedName>
</protein>
<accession>A0A4Q2JQK0</accession>
<reference evidence="9 10" key="1">
    <citation type="submission" date="2019-01" db="EMBL/GenBank/DDBJ databases">
        <authorList>
            <person name="Li J."/>
        </authorList>
    </citation>
    <scope>NUCLEOTIDE SEQUENCE [LARGE SCALE GENOMIC DNA]</scope>
    <source>
        <strain evidence="9 10">CCUG 35506</strain>
    </source>
</reference>
<dbReference type="GO" id="GO:0008254">
    <property type="term" value="F:3'-nucleotidase activity"/>
    <property type="evidence" value="ECO:0007669"/>
    <property type="project" value="TreeGrafter"/>
</dbReference>
<feature type="domain" description="Survival protein SurE-like phosphatase/nucleotidase" evidence="8">
    <location>
        <begin position="5"/>
        <end position="181"/>
    </location>
</feature>
<dbReference type="InterPro" id="IPR036523">
    <property type="entry name" value="SurE-like_sf"/>
</dbReference>
<comment type="caution">
    <text evidence="9">The sequence shown here is derived from an EMBL/GenBank/DDBJ whole genome shotgun (WGS) entry which is preliminary data.</text>
</comment>
<evidence type="ECO:0000256" key="7">
    <source>
        <dbReference type="ARBA" id="ARBA00022801"/>
    </source>
</evidence>